<accession>A0A1I2UK12</accession>
<proteinExistence type="predicted"/>
<dbReference type="AlphaFoldDB" id="A0A1I2UK12"/>
<reference evidence="2" key="1">
    <citation type="submission" date="2016-10" db="EMBL/GenBank/DDBJ databases">
        <authorList>
            <person name="Varghese N."/>
            <person name="Submissions S."/>
        </authorList>
    </citation>
    <scope>NUCLEOTIDE SEQUENCE [LARGE SCALE GENOMIC DNA]</scope>
    <source>
        <strain evidence="2">CGMCC 1.10971</strain>
    </source>
</reference>
<gene>
    <name evidence="1" type="ORF">SAMN05216175_11367</name>
</gene>
<dbReference type="EMBL" id="FOOU01000013">
    <property type="protein sequence ID" value="SFG77370.1"/>
    <property type="molecule type" value="Genomic_DNA"/>
</dbReference>
<keyword evidence="2" id="KW-1185">Reference proteome</keyword>
<protein>
    <submittedName>
        <fullName evidence="1">Uncharacterized protein</fullName>
    </submittedName>
</protein>
<dbReference type="OrthoDB" id="1235060at2"/>
<organism evidence="1 2">
    <name type="scientific">Neptunomonas qingdaonensis</name>
    <dbReference type="NCBI Taxonomy" id="1045558"/>
    <lineage>
        <taxon>Bacteria</taxon>
        <taxon>Pseudomonadati</taxon>
        <taxon>Pseudomonadota</taxon>
        <taxon>Gammaproteobacteria</taxon>
        <taxon>Oceanospirillales</taxon>
        <taxon>Oceanospirillaceae</taxon>
        <taxon>Neptunomonas</taxon>
    </lineage>
</organism>
<dbReference type="RefSeq" id="WP_090729414.1">
    <property type="nucleotide sequence ID" value="NZ_FOOU01000013.1"/>
</dbReference>
<dbReference type="Proteomes" id="UP000198623">
    <property type="component" value="Unassembled WGS sequence"/>
</dbReference>
<evidence type="ECO:0000313" key="1">
    <source>
        <dbReference type="EMBL" id="SFG77370.1"/>
    </source>
</evidence>
<evidence type="ECO:0000313" key="2">
    <source>
        <dbReference type="Proteomes" id="UP000198623"/>
    </source>
</evidence>
<name>A0A1I2UK12_9GAMM</name>
<sequence length="200" mass="22426">MNKSIEISATTYSRLEALAEGFDTPESVIIRLLDKMDGNTDTKPTLAFYPSDEQQFKLRLIETKEAEVVIYKVDGSREISRWKANRLSESSNLRGNLWSGFLRGWRGKGIKSVELTILPKALNVPNDDIAQRKALALSLGLTYDEICGLDYEVSENTGDDGLLYNYIIQFSEDCNRDTLAKIDGLDENLSISVDSATFQN</sequence>